<dbReference type="InterPro" id="IPR012337">
    <property type="entry name" value="RNaseH-like_sf"/>
</dbReference>
<protein>
    <submittedName>
        <fullName evidence="2">IS3 family transposase</fullName>
    </submittedName>
</protein>
<dbReference type="PANTHER" id="PTHR46889:SF5">
    <property type="entry name" value="INTEGRASE PROTEIN"/>
    <property type="match status" value="1"/>
</dbReference>
<dbReference type="EMBL" id="CP034234">
    <property type="protein sequence ID" value="AZK43955.1"/>
    <property type="molecule type" value="Genomic_DNA"/>
</dbReference>
<dbReference type="Pfam" id="PF00665">
    <property type="entry name" value="rve"/>
    <property type="match status" value="1"/>
</dbReference>
<keyword evidence="3" id="KW-1185">Reference proteome</keyword>
<evidence type="ECO:0000313" key="3">
    <source>
        <dbReference type="Proteomes" id="UP000278804"/>
    </source>
</evidence>
<dbReference type="PROSITE" id="PS50994">
    <property type="entry name" value="INTEGRASE"/>
    <property type="match status" value="1"/>
</dbReference>
<gene>
    <name evidence="2" type="ORF">EEI45_03480</name>
</gene>
<dbReference type="InterPro" id="IPR036397">
    <property type="entry name" value="RNaseH_sf"/>
</dbReference>
<feature type="domain" description="Integrase catalytic" evidence="1">
    <location>
        <begin position="145"/>
        <end position="311"/>
    </location>
</feature>
<dbReference type="PANTHER" id="PTHR46889">
    <property type="entry name" value="TRANSPOSASE INSF FOR INSERTION SEQUENCE IS3B-RELATED"/>
    <property type="match status" value="1"/>
</dbReference>
<dbReference type="GO" id="GO:0003676">
    <property type="term" value="F:nucleic acid binding"/>
    <property type="evidence" value="ECO:0007669"/>
    <property type="project" value="InterPro"/>
</dbReference>
<reference evidence="2 3" key="1">
    <citation type="journal article" date="2020" name="Int. J. Syst. Evol. Microbiol.">
        <title>Description of Erysipelothrix piscisicarius sp. nov., an emergent fish pathogen, and assessment of virulence using a tiger barb (Puntigrus tetrazona) infection model.</title>
        <authorList>
            <person name="Pomaranski E.K."/>
            <person name="Griffin M.J."/>
            <person name="Camus A.C."/>
            <person name="Armwood A.R."/>
            <person name="Shelley J."/>
            <person name="Waldbieser G.C."/>
            <person name="LaFrentz B.R."/>
            <person name="Garcia J.C."/>
            <person name="Yanong R."/>
            <person name="Soto E."/>
        </authorList>
    </citation>
    <scope>NUCLEOTIDE SEQUENCE [LARGE SCALE GENOMIC DNA]</scope>
    <source>
        <strain evidence="2 3">15TAL0474</strain>
    </source>
</reference>
<accession>A0A3Q8S757</accession>
<name>A0A3Q8S757_9FIRM</name>
<dbReference type="Gene3D" id="3.30.420.10">
    <property type="entry name" value="Ribonuclease H-like superfamily/Ribonuclease H"/>
    <property type="match status" value="1"/>
</dbReference>
<dbReference type="NCBIfam" id="NF033516">
    <property type="entry name" value="transpos_IS3"/>
    <property type="match status" value="1"/>
</dbReference>
<dbReference type="Proteomes" id="UP000278804">
    <property type="component" value="Chromosome"/>
</dbReference>
<proteinExistence type="predicted"/>
<dbReference type="AlphaFoldDB" id="A0A3Q8S757"/>
<dbReference type="InterPro" id="IPR001584">
    <property type="entry name" value="Integrase_cat-core"/>
</dbReference>
<evidence type="ECO:0000259" key="1">
    <source>
        <dbReference type="PROSITE" id="PS50994"/>
    </source>
</evidence>
<dbReference type="KEGG" id="eri:EEI45_03480"/>
<dbReference type="SUPFAM" id="SSF53098">
    <property type="entry name" value="Ribonuclease H-like"/>
    <property type="match status" value="1"/>
</dbReference>
<dbReference type="Pfam" id="PF13333">
    <property type="entry name" value="rve_2"/>
    <property type="match status" value="1"/>
</dbReference>
<dbReference type="GO" id="GO:0015074">
    <property type="term" value="P:DNA integration"/>
    <property type="evidence" value="ECO:0007669"/>
    <property type="project" value="InterPro"/>
</dbReference>
<organism evidence="2 3">
    <name type="scientific">Erysipelothrix piscisicarius</name>
    <dbReference type="NCBI Taxonomy" id="2485784"/>
    <lineage>
        <taxon>Bacteria</taxon>
        <taxon>Bacillati</taxon>
        <taxon>Bacillota</taxon>
        <taxon>Erysipelotrichia</taxon>
        <taxon>Erysipelotrichales</taxon>
        <taxon>Erysipelotrichaceae</taxon>
        <taxon>Erysipelothrix</taxon>
    </lineage>
</organism>
<dbReference type="InterPro" id="IPR048020">
    <property type="entry name" value="Transpos_IS3"/>
</dbReference>
<evidence type="ECO:0000313" key="2">
    <source>
        <dbReference type="EMBL" id="AZK43955.1"/>
    </source>
</evidence>
<sequence>MKKRVPGERSWCKQGVRYFKRQEFQIAHDLSFKHPITFILRFMNLNRSGYYKWLKHKNDLNIYEQKRAILSFVIKDWHRRFPSYGYHDIAAVMRKQSDLGIEFSDNLIHKCCKFLNIKSKVKHYSYKKPGTQSRIYPNIIKNQWRGTKPLEIIVSDMTHIRNKGINYEWTLMVDTFNNEIISSALSRTTGDPKPYYKCLEDLLALLKDNKKTAPTILHTDQGAVYHSKAFAKAHENYNIIRSMSRAGTPTDNPIIESLNGWIKAEMACDYQYWSVDNFENFIEEYVHYFNFERPAYCLNYKTPIQYKMDKGF</sequence>
<dbReference type="InterPro" id="IPR050900">
    <property type="entry name" value="Transposase_IS3/IS150/IS904"/>
</dbReference>